<accession>A0A381W3R2</accession>
<dbReference type="EMBL" id="UINC01010573">
    <property type="protein sequence ID" value="SVA46991.1"/>
    <property type="molecule type" value="Genomic_DNA"/>
</dbReference>
<reference evidence="1" key="1">
    <citation type="submission" date="2018-05" db="EMBL/GenBank/DDBJ databases">
        <authorList>
            <person name="Lanie J.A."/>
            <person name="Ng W.-L."/>
            <person name="Kazmierczak K.M."/>
            <person name="Andrzejewski T.M."/>
            <person name="Davidsen T.M."/>
            <person name="Wayne K.J."/>
            <person name="Tettelin H."/>
            <person name="Glass J.I."/>
            <person name="Rusch D."/>
            <person name="Podicherti R."/>
            <person name="Tsui H.-C.T."/>
            <person name="Winkler M.E."/>
        </authorList>
    </citation>
    <scope>NUCLEOTIDE SEQUENCE</scope>
</reference>
<organism evidence="1">
    <name type="scientific">marine metagenome</name>
    <dbReference type="NCBI Taxonomy" id="408172"/>
    <lineage>
        <taxon>unclassified sequences</taxon>
        <taxon>metagenomes</taxon>
        <taxon>ecological metagenomes</taxon>
    </lineage>
</organism>
<proteinExistence type="predicted"/>
<name>A0A381W3R2_9ZZZZ</name>
<feature type="non-terminal residue" evidence="1">
    <location>
        <position position="1"/>
    </location>
</feature>
<dbReference type="AlphaFoldDB" id="A0A381W3R2"/>
<evidence type="ECO:0000313" key="1">
    <source>
        <dbReference type="EMBL" id="SVA46991.1"/>
    </source>
</evidence>
<gene>
    <name evidence="1" type="ORF">METZ01_LOCUS99845</name>
</gene>
<protein>
    <submittedName>
        <fullName evidence="1">Uncharacterized protein</fullName>
    </submittedName>
</protein>
<sequence length="371" mass="38882">VADGCSGRPGWWLCSPPIDEELRDVTVAAAGLGLFEGLIEPVTVVLGEIERWQDLDGLFLDSLDGAEGVRFVGGLPEDAVGCGGPFWCDADGRLLYALRVVEHREGPMLLLGLVVDVDTESNQIVVVLDHVRLAGPAGDTPLCDFASGMPGIQEAGSSEVVVRDCSGAPAGLDVVTSWVADGCSGRPGWWLCSPPIDEELRDVTVAAAGLGLFEGLIEPVTVVLGEIERWQDLDGLFLDSLDGAEGVRFVGGLPEDAVGCGGPFWCDADGRLLYALRVVEHREGPMLLLGLVVDVDTESNQIVVVLDHVRLAGPAGDTPLCDFASGMPGIQEAGSSEVVVRDCSGAPAGLDVVTSWVADGCSGRPGWWLCP</sequence>